<keyword evidence="13" id="KW-1185">Reference proteome</keyword>
<reference evidence="12 13" key="1">
    <citation type="submission" date="2020-05" db="EMBL/GenBank/DDBJ databases">
        <title>Parvularcula mediterraneae sp. nov., isolated from polypropylene straw from shallow seawater of the seashore of Laganas in Zakynthos island, Greece.</title>
        <authorList>
            <person name="Szabo I."/>
            <person name="Al-Omari J."/>
            <person name="Rado J."/>
            <person name="Szerdahelyi G.S."/>
        </authorList>
    </citation>
    <scope>NUCLEOTIDE SEQUENCE [LARGE SCALE GENOMIC DNA]</scope>
    <source>
        <strain evidence="12 13">ZS-1/3</strain>
    </source>
</reference>
<comment type="pathway">
    <text evidence="4">Amino-acid biosynthesis; L-leucine biosynthesis; L-leucine from 3-methyl-2-oxobutanoate: step 4/4.</text>
</comment>
<dbReference type="InterPro" id="IPR043131">
    <property type="entry name" value="BCAT-like_N"/>
</dbReference>
<comment type="caution">
    <text evidence="12">The sequence shown here is derived from an EMBL/GenBank/DDBJ whole genome shotgun (WGS) entry which is preliminary data.</text>
</comment>
<organism evidence="12 13">
    <name type="scientific">Parvularcula mediterranea</name>
    <dbReference type="NCBI Taxonomy" id="2732508"/>
    <lineage>
        <taxon>Bacteria</taxon>
        <taxon>Pseudomonadati</taxon>
        <taxon>Pseudomonadota</taxon>
        <taxon>Alphaproteobacteria</taxon>
        <taxon>Parvularculales</taxon>
        <taxon>Parvularculaceae</taxon>
        <taxon>Parvularcula</taxon>
    </lineage>
</organism>
<accession>A0A7Y3W5C8</accession>
<dbReference type="EMBL" id="JABFCX010000003">
    <property type="protein sequence ID" value="NNU16479.1"/>
    <property type="molecule type" value="Genomic_DNA"/>
</dbReference>
<comment type="pathway">
    <text evidence="2">Amino-acid biosynthesis; L-isoleucine biosynthesis; L-isoleucine from 2-oxobutanoate: step 4/4.</text>
</comment>
<evidence type="ECO:0000256" key="6">
    <source>
        <dbReference type="ARBA" id="ARBA00013053"/>
    </source>
</evidence>
<dbReference type="AlphaFoldDB" id="A0A7Y3W5C8"/>
<comment type="function">
    <text evidence="1">Acts on leucine, isoleucine and valine.</text>
</comment>
<comment type="catalytic activity">
    <reaction evidence="11">
        <text>L-leucine + 2-oxoglutarate = 4-methyl-2-oxopentanoate + L-glutamate</text>
        <dbReference type="Rhea" id="RHEA:18321"/>
        <dbReference type="ChEBI" id="CHEBI:16810"/>
        <dbReference type="ChEBI" id="CHEBI:17865"/>
        <dbReference type="ChEBI" id="CHEBI:29985"/>
        <dbReference type="ChEBI" id="CHEBI:57427"/>
        <dbReference type="EC" id="2.6.1.42"/>
    </reaction>
</comment>
<evidence type="ECO:0000313" key="13">
    <source>
        <dbReference type="Proteomes" id="UP000536835"/>
    </source>
</evidence>
<dbReference type="InterPro" id="IPR036038">
    <property type="entry name" value="Aminotransferase-like"/>
</dbReference>
<dbReference type="EC" id="2.6.1.42" evidence="6"/>
<evidence type="ECO:0000256" key="2">
    <source>
        <dbReference type="ARBA" id="ARBA00004824"/>
    </source>
</evidence>
<gene>
    <name evidence="12" type="ORF">HK107_09120</name>
</gene>
<dbReference type="GO" id="GO:0004084">
    <property type="term" value="F:branched-chain-amino-acid transaminase activity"/>
    <property type="evidence" value="ECO:0007669"/>
    <property type="project" value="UniProtKB-EC"/>
</dbReference>
<protein>
    <recommendedName>
        <fullName evidence="7">Probable branched-chain-amino-acid aminotransferase</fullName>
        <ecNumber evidence="6">2.6.1.42</ecNumber>
    </recommendedName>
</protein>
<comment type="similarity">
    <text evidence="5">Belongs to the class-IV pyridoxal-phosphate-dependent aminotransferase family.</text>
</comment>
<dbReference type="SUPFAM" id="SSF56752">
    <property type="entry name" value="D-aminoacid aminotransferase-like PLP-dependent enzymes"/>
    <property type="match status" value="1"/>
</dbReference>
<dbReference type="PANTHER" id="PTHR42743">
    <property type="entry name" value="AMINO-ACID AMINOTRANSFERASE"/>
    <property type="match status" value="1"/>
</dbReference>
<comment type="pathway">
    <text evidence="3">Amino-acid biosynthesis; L-valine biosynthesis; L-valine from pyruvate: step 4/4.</text>
</comment>
<proteinExistence type="inferred from homology"/>
<keyword evidence="12" id="KW-0032">Aminotransferase</keyword>
<comment type="catalytic activity">
    <reaction evidence="10">
        <text>L-isoleucine + 2-oxoglutarate = (S)-3-methyl-2-oxopentanoate + L-glutamate</text>
        <dbReference type="Rhea" id="RHEA:24801"/>
        <dbReference type="ChEBI" id="CHEBI:16810"/>
        <dbReference type="ChEBI" id="CHEBI:29985"/>
        <dbReference type="ChEBI" id="CHEBI:35146"/>
        <dbReference type="ChEBI" id="CHEBI:58045"/>
        <dbReference type="EC" id="2.6.1.42"/>
    </reaction>
</comment>
<dbReference type="Pfam" id="PF01063">
    <property type="entry name" value="Aminotran_4"/>
    <property type="match status" value="1"/>
</dbReference>
<dbReference type="Gene3D" id="3.30.470.10">
    <property type="match status" value="1"/>
</dbReference>
<evidence type="ECO:0000256" key="3">
    <source>
        <dbReference type="ARBA" id="ARBA00004931"/>
    </source>
</evidence>
<dbReference type="InterPro" id="IPR043132">
    <property type="entry name" value="BCAT-like_C"/>
</dbReference>
<keyword evidence="8" id="KW-0100">Branched-chain amino acid biosynthesis</keyword>
<comment type="catalytic activity">
    <reaction evidence="9">
        <text>L-valine + 2-oxoglutarate = 3-methyl-2-oxobutanoate + L-glutamate</text>
        <dbReference type="Rhea" id="RHEA:24813"/>
        <dbReference type="ChEBI" id="CHEBI:11851"/>
        <dbReference type="ChEBI" id="CHEBI:16810"/>
        <dbReference type="ChEBI" id="CHEBI:29985"/>
        <dbReference type="ChEBI" id="CHEBI:57762"/>
        <dbReference type="EC" id="2.6.1.42"/>
    </reaction>
</comment>
<dbReference type="RefSeq" id="WP_173198966.1">
    <property type="nucleotide sequence ID" value="NZ_JABFCX010000003.1"/>
</dbReference>
<evidence type="ECO:0000313" key="12">
    <source>
        <dbReference type="EMBL" id="NNU16479.1"/>
    </source>
</evidence>
<dbReference type="PANTHER" id="PTHR42743:SF11">
    <property type="entry name" value="AMINODEOXYCHORISMATE LYASE"/>
    <property type="match status" value="1"/>
</dbReference>
<dbReference type="InterPro" id="IPR050571">
    <property type="entry name" value="Class-IV_PLP-Dep_Aminotrnsfr"/>
</dbReference>
<dbReference type="InterPro" id="IPR001544">
    <property type="entry name" value="Aminotrans_IV"/>
</dbReference>
<evidence type="ECO:0000256" key="5">
    <source>
        <dbReference type="ARBA" id="ARBA00009320"/>
    </source>
</evidence>
<evidence type="ECO:0000256" key="8">
    <source>
        <dbReference type="ARBA" id="ARBA00023304"/>
    </source>
</evidence>
<evidence type="ECO:0000256" key="7">
    <source>
        <dbReference type="ARBA" id="ARBA00014472"/>
    </source>
</evidence>
<keyword evidence="8" id="KW-0028">Amino-acid biosynthesis</keyword>
<evidence type="ECO:0000256" key="1">
    <source>
        <dbReference type="ARBA" id="ARBA00003109"/>
    </source>
</evidence>
<evidence type="ECO:0000256" key="9">
    <source>
        <dbReference type="ARBA" id="ARBA00048212"/>
    </source>
</evidence>
<evidence type="ECO:0000256" key="10">
    <source>
        <dbReference type="ARBA" id="ARBA00048798"/>
    </source>
</evidence>
<evidence type="ECO:0000256" key="11">
    <source>
        <dbReference type="ARBA" id="ARBA00049229"/>
    </source>
</evidence>
<name>A0A7Y3W5C8_9PROT</name>
<dbReference type="GO" id="GO:0009082">
    <property type="term" value="P:branched-chain amino acid biosynthetic process"/>
    <property type="evidence" value="ECO:0007669"/>
    <property type="project" value="UniProtKB-KW"/>
</dbReference>
<dbReference type="Proteomes" id="UP000536835">
    <property type="component" value="Unassembled WGS sequence"/>
</dbReference>
<keyword evidence="12" id="KW-0808">Transferase</keyword>
<evidence type="ECO:0000256" key="4">
    <source>
        <dbReference type="ARBA" id="ARBA00005072"/>
    </source>
</evidence>
<sequence>MIPLDDRGFFLGDGFFDTMRVEEGRRLLDDLHLERLLRTASHLGLPLVEDAILTHWDQVAADHPGATGSLRTTVTAGSAPRGLLRPEKPEPRIITTFAAAGPRAPKTIRVKIATVRKNEQGAAPNAKTLGYLDNIMARREADPSVYGDAIMLNTKGEACSTTMANLYFFDGERWRTPPLSSGPMAGVIRRVLIEGGAATDDRPISAEELTSGPLARTNSLVGAEPLHLDGGAEPDPAAIQILTDALGEAESRS</sequence>
<dbReference type="Gene3D" id="3.20.10.10">
    <property type="entry name" value="D-amino Acid Aminotransferase, subunit A, domain 2"/>
    <property type="match status" value="1"/>
</dbReference>